<keyword evidence="2" id="KW-1185">Reference proteome</keyword>
<accession>A0ABY4AQP3</accession>
<name>A0ABY4AQP3_9BURK</name>
<dbReference type="Proteomes" id="UP000831607">
    <property type="component" value="Chromosome"/>
</dbReference>
<proteinExistence type="predicted"/>
<dbReference type="EMBL" id="CP063982">
    <property type="protein sequence ID" value="UOD50374.1"/>
    <property type="molecule type" value="Genomic_DNA"/>
</dbReference>
<sequence length="106" mass="12263">MKNLLPLIKHPIEHAIRYVARRPGLKERLRPLVARIPFVYRWVVERRTRQIRADFLKAWMKRDNPQVQIAGQSGFHLSAVPARSTDEVLQAIRKELGQSRGESDAG</sequence>
<reference evidence="1 2" key="1">
    <citation type="submission" date="2020-11" db="EMBL/GenBank/DDBJ databases">
        <title>Algicoccus daihaiensis sp.nov., isolated from Daihai Lake in Inner Mongolia.</title>
        <authorList>
            <person name="Kai J."/>
        </authorList>
    </citation>
    <scope>NUCLEOTIDE SEQUENCE [LARGE SCALE GENOMIC DNA]</scope>
    <source>
        <strain evidence="2">f23</strain>
    </source>
</reference>
<dbReference type="RefSeq" id="WP_243478778.1">
    <property type="nucleotide sequence ID" value="NZ_CP063982.1"/>
</dbReference>
<protein>
    <submittedName>
        <fullName evidence="1">Uncharacterized protein</fullName>
    </submittedName>
</protein>
<evidence type="ECO:0000313" key="2">
    <source>
        <dbReference type="Proteomes" id="UP000831607"/>
    </source>
</evidence>
<evidence type="ECO:0000313" key="1">
    <source>
        <dbReference type="EMBL" id="UOD50374.1"/>
    </source>
</evidence>
<organism evidence="1 2">
    <name type="scientific">Orrella daihaiensis</name>
    <dbReference type="NCBI Taxonomy" id="2782176"/>
    <lineage>
        <taxon>Bacteria</taxon>
        <taxon>Pseudomonadati</taxon>
        <taxon>Pseudomonadota</taxon>
        <taxon>Betaproteobacteria</taxon>
        <taxon>Burkholderiales</taxon>
        <taxon>Alcaligenaceae</taxon>
        <taxon>Orrella</taxon>
    </lineage>
</organism>
<gene>
    <name evidence="1" type="ORF">DHf2319_13270</name>
</gene>